<accession>A0A1G7WAY1</accession>
<dbReference type="Proteomes" id="UP000198656">
    <property type="component" value="Unassembled WGS sequence"/>
</dbReference>
<name>A0A1G7WAY1_9FIRM</name>
<gene>
    <name evidence="3" type="ORF">SAMN05443529_10588</name>
</gene>
<dbReference type="Gene3D" id="3.40.1550.10">
    <property type="entry name" value="CheC-like"/>
    <property type="match status" value="1"/>
</dbReference>
<evidence type="ECO:0000259" key="2">
    <source>
        <dbReference type="Pfam" id="PF13690"/>
    </source>
</evidence>
<dbReference type="PANTHER" id="PTHR39452:SF1">
    <property type="entry name" value="CHEY-P PHOSPHATASE CHEX"/>
    <property type="match status" value="1"/>
</dbReference>
<dbReference type="PANTHER" id="PTHR39452">
    <property type="entry name" value="CHEY-P PHOSPHATASE CHEX"/>
    <property type="match status" value="1"/>
</dbReference>
<dbReference type="Pfam" id="PF13690">
    <property type="entry name" value="CheX"/>
    <property type="match status" value="1"/>
</dbReference>
<feature type="domain" description="Chemotaxis phosphatase CheX-like" evidence="2">
    <location>
        <begin position="43"/>
        <end position="130"/>
    </location>
</feature>
<keyword evidence="1" id="KW-0145">Chemotaxis</keyword>
<dbReference type="SUPFAM" id="SSF103039">
    <property type="entry name" value="CheC-like"/>
    <property type="match status" value="1"/>
</dbReference>
<protein>
    <submittedName>
        <fullName evidence="3">Chemotaxis protein CheX</fullName>
    </submittedName>
</protein>
<dbReference type="InterPro" id="IPR028976">
    <property type="entry name" value="CheC-like_sf"/>
</dbReference>
<dbReference type="GO" id="GO:0006935">
    <property type="term" value="P:chemotaxis"/>
    <property type="evidence" value="ECO:0007669"/>
    <property type="project" value="UniProtKB-KW"/>
</dbReference>
<dbReference type="OrthoDB" id="9788100at2"/>
<evidence type="ECO:0000256" key="1">
    <source>
        <dbReference type="ARBA" id="ARBA00022500"/>
    </source>
</evidence>
<evidence type="ECO:0000313" key="3">
    <source>
        <dbReference type="EMBL" id="SDG69071.1"/>
    </source>
</evidence>
<dbReference type="EMBL" id="FNCP01000005">
    <property type="protein sequence ID" value="SDG69071.1"/>
    <property type="molecule type" value="Genomic_DNA"/>
</dbReference>
<dbReference type="InterPro" id="IPR028051">
    <property type="entry name" value="CheX-like_dom"/>
</dbReference>
<sequence>MKVEYINPFLSASAEMIDQVTGFKTKMGKIYIKDAPYMSESILVLIGITGGFHGSVVMTFSKEICCKLASAMMGCPLISELDEIAKSAIAELCNMILGHTATLFSRKEIIVDITPPTILTGDNIQFSIPNTVVVCIPLIFEDESQIQINVSFAENVA</sequence>
<dbReference type="STRING" id="1121419.SAMN05443529_10588"/>
<keyword evidence="4" id="KW-1185">Reference proteome</keyword>
<evidence type="ECO:0000313" key="4">
    <source>
        <dbReference type="Proteomes" id="UP000198656"/>
    </source>
</evidence>
<dbReference type="InterPro" id="IPR038756">
    <property type="entry name" value="CheX-like"/>
</dbReference>
<dbReference type="CDD" id="cd17906">
    <property type="entry name" value="CheX"/>
    <property type="match status" value="1"/>
</dbReference>
<dbReference type="RefSeq" id="WP_092331239.1">
    <property type="nucleotide sequence ID" value="NZ_FNCP01000005.1"/>
</dbReference>
<reference evidence="4" key="1">
    <citation type="submission" date="2016-10" db="EMBL/GenBank/DDBJ databases">
        <authorList>
            <person name="Varghese N."/>
            <person name="Submissions S."/>
        </authorList>
    </citation>
    <scope>NUCLEOTIDE SEQUENCE [LARGE SCALE GENOMIC DNA]</scope>
    <source>
        <strain evidence="4">DSM 8344</strain>
    </source>
</reference>
<organism evidence="3 4">
    <name type="scientific">Desulfosporosinus hippei DSM 8344</name>
    <dbReference type="NCBI Taxonomy" id="1121419"/>
    <lineage>
        <taxon>Bacteria</taxon>
        <taxon>Bacillati</taxon>
        <taxon>Bacillota</taxon>
        <taxon>Clostridia</taxon>
        <taxon>Eubacteriales</taxon>
        <taxon>Desulfitobacteriaceae</taxon>
        <taxon>Desulfosporosinus</taxon>
    </lineage>
</organism>
<dbReference type="AlphaFoldDB" id="A0A1G7WAY1"/>
<proteinExistence type="predicted"/>